<dbReference type="AlphaFoldDB" id="A0A5C4T9T4"/>
<dbReference type="EMBL" id="VDCQ01000019">
    <property type="protein sequence ID" value="TNJ65370.1"/>
    <property type="molecule type" value="Genomic_DNA"/>
</dbReference>
<dbReference type="GO" id="GO:0003700">
    <property type="term" value="F:DNA-binding transcription factor activity"/>
    <property type="evidence" value="ECO:0007669"/>
    <property type="project" value="InterPro"/>
</dbReference>
<dbReference type="Pfam" id="PF02311">
    <property type="entry name" value="AraC_binding"/>
    <property type="match status" value="1"/>
</dbReference>
<dbReference type="InterPro" id="IPR018062">
    <property type="entry name" value="HTH_AraC-typ_CS"/>
</dbReference>
<name>A0A5C4T9T4_9BACL</name>
<sequence length="290" mass="34002">MRLIGPIREGGGVMNYEVLESFQPVLTKITERDESMWQRYDYDLLRERTEIHSLAYISDGEGLLELNGARFVLRKGILMYVPPGVRMRITTGKVNMLRYFSVLFHYGELRWEGADGVWQDTTHAALPLNSVYYVEEYPIVLDIYRRMTEIWDGKKPGYMWHCRMEFMQLLHRLMRWMLEDSQEGVRSAALVDSIIVYLRDHLHEPFDRSAVAAKLALSPGYFSVLFKKYTGCTPIEYVTRLRIDRAKQLLMNSDMPVGRIAEEVGYADPLYFTRLFTRETGISPREFRKL</sequence>
<dbReference type="InterPro" id="IPR003313">
    <property type="entry name" value="AraC-bd"/>
</dbReference>
<dbReference type="PANTHER" id="PTHR43280">
    <property type="entry name" value="ARAC-FAMILY TRANSCRIPTIONAL REGULATOR"/>
    <property type="match status" value="1"/>
</dbReference>
<dbReference type="Pfam" id="PF12833">
    <property type="entry name" value="HTH_18"/>
    <property type="match status" value="1"/>
</dbReference>
<evidence type="ECO:0000313" key="6">
    <source>
        <dbReference type="Proteomes" id="UP000307943"/>
    </source>
</evidence>
<dbReference type="PRINTS" id="PR00032">
    <property type="entry name" value="HTHARAC"/>
</dbReference>
<keyword evidence="3" id="KW-0804">Transcription</keyword>
<dbReference type="PANTHER" id="PTHR43280:SF2">
    <property type="entry name" value="HTH-TYPE TRANSCRIPTIONAL REGULATOR EXSA"/>
    <property type="match status" value="1"/>
</dbReference>
<keyword evidence="1" id="KW-0805">Transcription regulation</keyword>
<feature type="domain" description="HTH araC/xylS-type" evidence="4">
    <location>
        <begin position="192"/>
        <end position="290"/>
    </location>
</feature>
<reference evidence="5 6" key="1">
    <citation type="submission" date="2019-05" db="EMBL/GenBank/DDBJ databases">
        <title>We sequenced the genome of Paenibacillus hemerocallicola KCTC 33185 for further insight into its adaptation and study the phylogeny of Paenibacillus.</title>
        <authorList>
            <person name="Narsing Rao M.P."/>
        </authorList>
    </citation>
    <scope>NUCLEOTIDE SEQUENCE [LARGE SCALE GENOMIC DNA]</scope>
    <source>
        <strain evidence="5 6">KCTC 33185</strain>
    </source>
</reference>
<dbReference type="InterPro" id="IPR014710">
    <property type="entry name" value="RmlC-like_jellyroll"/>
</dbReference>
<evidence type="ECO:0000313" key="5">
    <source>
        <dbReference type="EMBL" id="TNJ65370.1"/>
    </source>
</evidence>
<organism evidence="5 6">
    <name type="scientific">Paenibacillus hemerocallicola</name>
    <dbReference type="NCBI Taxonomy" id="1172614"/>
    <lineage>
        <taxon>Bacteria</taxon>
        <taxon>Bacillati</taxon>
        <taxon>Bacillota</taxon>
        <taxon>Bacilli</taxon>
        <taxon>Bacillales</taxon>
        <taxon>Paenibacillaceae</taxon>
        <taxon>Paenibacillus</taxon>
    </lineage>
</organism>
<accession>A0A5C4T9T4</accession>
<keyword evidence="6" id="KW-1185">Reference proteome</keyword>
<dbReference type="PROSITE" id="PS00041">
    <property type="entry name" value="HTH_ARAC_FAMILY_1"/>
    <property type="match status" value="1"/>
</dbReference>
<dbReference type="SMART" id="SM00342">
    <property type="entry name" value="HTH_ARAC"/>
    <property type="match status" value="1"/>
</dbReference>
<gene>
    <name evidence="5" type="ORF">FE784_15210</name>
</gene>
<dbReference type="SUPFAM" id="SSF46689">
    <property type="entry name" value="Homeodomain-like"/>
    <property type="match status" value="2"/>
</dbReference>
<dbReference type="Proteomes" id="UP000307943">
    <property type="component" value="Unassembled WGS sequence"/>
</dbReference>
<dbReference type="InterPro" id="IPR020449">
    <property type="entry name" value="Tscrpt_reg_AraC-type_HTH"/>
</dbReference>
<comment type="caution">
    <text evidence="5">The sequence shown here is derived from an EMBL/GenBank/DDBJ whole genome shotgun (WGS) entry which is preliminary data.</text>
</comment>
<protein>
    <submittedName>
        <fullName evidence="5">Helix-turn-helix domain-containing protein</fullName>
    </submittedName>
</protein>
<dbReference type="GO" id="GO:0043565">
    <property type="term" value="F:sequence-specific DNA binding"/>
    <property type="evidence" value="ECO:0007669"/>
    <property type="project" value="InterPro"/>
</dbReference>
<evidence type="ECO:0000256" key="1">
    <source>
        <dbReference type="ARBA" id="ARBA00023015"/>
    </source>
</evidence>
<dbReference type="InterPro" id="IPR018060">
    <property type="entry name" value="HTH_AraC"/>
</dbReference>
<dbReference type="SUPFAM" id="SSF51215">
    <property type="entry name" value="Regulatory protein AraC"/>
    <property type="match status" value="1"/>
</dbReference>
<keyword evidence="2" id="KW-0238">DNA-binding</keyword>
<dbReference type="Gene3D" id="1.10.10.60">
    <property type="entry name" value="Homeodomain-like"/>
    <property type="match status" value="2"/>
</dbReference>
<evidence type="ECO:0000259" key="4">
    <source>
        <dbReference type="PROSITE" id="PS01124"/>
    </source>
</evidence>
<dbReference type="Gene3D" id="2.60.120.10">
    <property type="entry name" value="Jelly Rolls"/>
    <property type="match status" value="1"/>
</dbReference>
<dbReference type="PROSITE" id="PS01124">
    <property type="entry name" value="HTH_ARAC_FAMILY_2"/>
    <property type="match status" value="1"/>
</dbReference>
<evidence type="ECO:0000256" key="2">
    <source>
        <dbReference type="ARBA" id="ARBA00023125"/>
    </source>
</evidence>
<dbReference type="OrthoDB" id="9807321at2"/>
<evidence type="ECO:0000256" key="3">
    <source>
        <dbReference type="ARBA" id="ARBA00023163"/>
    </source>
</evidence>
<dbReference type="InterPro" id="IPR009057">
    <property type="entry name" value="Homeodomain-like_sf"/>
</dbReference>
<proteinExistence type="predicted"/>
<dbReference type="InterPro" id="IPR037923">
    <property type="entry name" value="HTH-like"/>
</dbReference>